<keyword evidence="1" id="KW-1133">Transmembrane helix</keyword>
<accession>A0A0B2U738</accession>
<gene>
    <name evidence="2" type="ORF">DH17_17795</name>
</gene>
<sequence length="77" mass="9330">MTNFLIFFIVILVLALIIFWMILNYQFTRYIREMKAFYKEEDLQNKSQLKLNQQIHTGVINAAIPDLNRHDHGHYFK</sequence>
<dbReference type="EMBL" id="JHQK01000009">
    <property type="protein sequence ID" value="KHN66731.1"/>
    <property type="molecule type" value="Genomic_DNA"/>
</dbReference>
<protein>
    <submittedName>
        <fullName evidence="2">Uncharacterized protein</fullName>
    </submittedName>
</protein>
<comment type="caution">
    <text evidence="2">The sequence shown here is derived from an EMBL/GenBank/DDBJ whole genome shotgun (WGS) entry which is preliminary data.</text>
</comment>
<evidence type="ECO:0000256" key="1">
    <source>
        <dbReference type="SAM" id="Phobius"/>
    </source>
</evidence>
<organism evidence="2 3">
    <name type="scientific">Acinetobacter oleivorans</name>
    <dbReference type="NCBI Taxonomy" id="1148157"/>
    <lineage>
        <taxon>Bacteria</taxon>
        <taxon>Pseudomonadati</taxon>
        <taxon>Pseudomonadota</taxon>
        <taxon>Gammaproteobacteria</taxon>
        <taxon>Moraxellales</taxon>
        <taxon>Moraxellaceae</taxon>
        <taxon>Acinetobacter</taxon>
    </lineage>
</organism>
<evidence type="ECO:0000313" key="3">
    <source>
        <dbReference type="Proteomes" id="UP000031012"/>
    </source>
</evidence>
<dbReference type="Proteomes" id="UP000031012">
    <property type="component" value="Unassembled WGS sequence"/>
</dbReference>
<dbReference type="AlphaFoldDB" id="A0A0B2U738"/>
<evidence type="ECO:0000313" key="2">
    <source>
        <dbReference type="EMBL" id="KHN66731.1"/>
    </source>
</evidence>
<proteinExistence type="predicted"/>
<reference evidence="2 3" key="1">
    <citation type="submission" date="2014-03" db="EMBL/GenBank/DDBJ databases">
        <title>Genome sequence of the diesel-degrader and plant-growth promoter Acinetobacter oleivorans PF-1 isolated from the roots of poplar tree.</title>
        <authorList>
            <person name="Gkorezis P."/>
            <person name="van Hamme J."/>
            <person name="Rineau F."/>
            <person name="Vangronsveld J."/>
            <person name="Francetti A."/>
        </authorList>
    </citation>
    <scope>NUCLEOTIDE SEQUENCE [LARGE SCALE GENOMIC DNA]</scope>
    <source>
        <strain evidence="2 3">PF1</strain>
    </source>
</reference>
<name>A0A0B2U738_9GAMM</name>
<keyword evidence="1" id="KW-0812">Transmembrane</keyword>
<keyword evidence="1" id="KW-0472">Membrane</keyword>
<feature type="transmembrane region" description="Helical" evidence="1">
    <location>
        <begin position="6"/>
        <end position="25"/>
    </location>
</feature>